<reference evidence="1 2" key="1">
    <citation type="submission" date="2016-10" db="EMBL/GenBank/DDBJ databases">
        <authorList>
            <person name="de Groot N.N."/>
        </authorList>
    </citation>
    <scope>NUCLEOTIDE SEQUENCE [LARGE SCALE GENOMIC DNA]</scope>
    <source>
        <strain>GEY</strain>
        <strain evidence="2">DSM 9560</strain>
    </source>
</reference>
<dbReference type="RefSeq" id="WP_262509473.1">
    <property type="nucleotide sequence ID" value="NZ_FONY01000083.1"/>
</dbReference>
<dbReference type="EMBL" id="FONY01000083">
    <property type="protein sequence ID" value="SFF61538.1"/>
    <property type="molecule type" value="Genomic_DNA"/>
</dbReference>
<protein>
    <submittedName>
        <fullName evidence="1">Uncharacterized protein</fullName>
    </submittedName>
</protein>
<dbReference type="STRING" id="1003.SAMN04488541_108313"/>
<evidence type="ECO:0000313" key="2">
    <source>
        <dbReference type="Proteomes" id="UP000199513"/>
    </source>
</evidence>
<dbReference type="Proteomes" id="UP000199513">
    <property type="component" value="Unassembled WGS sequence"/>
</dbReference>
<accession>A0A1I2K5B3</accession>
<organism evidence="1 2">
    <name type="scientific">Thermoflexibacter ruber</name>
    <dbReference type="NCBI Taxonomy" id="1003"/>
    <lineage>
        <taxon>Bacteria</taxon>
        <taxon>Pseudomonadati</taxon>
        <taxon>Bacteroidota</taxon>
        <taxon>Cytophagia</taxon>
        <taxon>Cytophagales</taxon>
        <taxon>Thermoflexibacteraceae</taxon>
        <taxon>Thermoflexibacter</taxon>
    </lineage>
</organism>
<keyword evidence="2" id="KW-1185">Reference proteome</keyword>
<evidence type="ECO:0000313" key="1">
    <source>
        <dbReference type="EMBL" id="SFF61538.1"/>
    </source>
</evidence>
<name>A0A1I2K5B3_9BACT</name>
<dbReference type="AlphaFoldDB" id="A0A1I2K5B3"/>
<proteinExistence type="predicted"/>
<sequence length="42" mass="4949">MKTVTISEVEYLQMQEHIKLLFALDLNEVCLRHLVFQSLICV</sequence>
<gene>
    <name evidence="1" type="ORF">SAMN04488541_108313</name>
</gene>